<dbReference type="OrthoDB" id="9805202at2"/>
<evidence type="ECO:0000256" key="4">
    <source>
        <dbReference type="ARBA" id="ARBA00022729"/>
    </source>
</evidence>
<keyword evidence="13" id="KW-1185">Reference proteome</keyword>
<feature type="binding site" description="covalent" evidence="8">
    <location>
        <position position="90"/>
    </location>
    <ligand>
        <name>heme c</name>
        <dbReference type="ChEBI" id="CHEBI:61717"/>
        <label>1</label>
    </ligand>
</feature>
<organism evidence="12 13">
    <name type="scientific">Paracoccus aminophilus JCM 7686</name>
    <dbReference type="NCBI Taxonomy" id="1367847"/>
    <lineage>
        <taxon>Bacteria</taxon>
        <taxon>Pseudomonadati</taxon>
        <taxon>Pseudomonadota</taxon>
        <taxon>Alphaproteobacteria</taxon>
        <taxon>Rhodobacterales</taxon>
        <taxon>Paracoccaceae</taxon>
        <taxon>Paracoccus</taxon>
    </lineage>
</organism>
<dbReference type="SUPFAM" id="SSF46626">
    <property type="entry name" value="Cytochrome c"/>
    <property type="match status" value="2"/>
</dbReference>
<evidence type="ECO:0000313" key="13">
    <source>
        <dbReference type="Proteomes" id="UP000015480"/>
    </source>
</evidence>
<feature type="domain" description="Cytochrome c" evidence="11">
    <location>
        <begin position="216"/>
        <end position="355"/>
    </location>
</feature>
<evidence type="ECO:0000256" key="3">
    <source>
        <dbReference type="ARBA" id="ARBA00022723"/>
    </source>
</evidence>
<evidence type="ECO:0000256" key="5">
    <source>
        <dbReference type="ARBA" id="ARBA00022764"/>
    </source>
</evidence>
<keyword evidence="5" id="KW-0574">Periplasm</keyword>
<comment type="cofactor">
    <cofactor evidence="8">
        <name>heme</name>
        <dbReference type="ChEBI" id="CHEBI:30413"/>
    </cofactor>
    <text evidence="8">Binds 2 heme groups.</text>
</comment>
<protein>
    <submittedName>
        <fullName evidence="12">Cytochrome c peroxidase</fullName>
        <ecNumber evidence="12">1.11.1.5</ecNumber>
    </submittedName>
</protein>
<evidence type="ECO:0000256" key="10">
    <source>
        <dbReference type="SAM" id="SignalP"/>
    </source>
</evidence>
<dbReference type="PROSITE" id="PS51007">
    <property type="entry name" value="CYTC"/>
    <property type="match status" value="2"/>
</dbReference>
<accession>S5YAF6</accession>
<dbReference type="InterPro" id="IPR009056">
    <property type="entry name" value="Cyt_c-like_dom"/>
</dbReference>
<keyword evidence="2 8" id="KW-0349">Heme</keyword>
<dbReference type="Proteomes" id="UP000015480">
    <property type="component" value="Chromosome"/>
</dbReference>
<dbReference type="GO" id="GO:0009055">
    <property type="term" value="F:electron transfer activity"/>
    <property type="evidence" value="ECO:0007669"/>
    <property type="project" value="InterPro"/>
</dbReference>
<dbReference type="Gene3D" id="1.10.760.10">
    <property type="entry name" value="Cytochrome c-like domain"/>
    <property type="match status" value="2"/>
</dbReference>
<dbReference type="AlphaFoldDB" id="S5YAF6"/>
<keyword evidence="7 9" id="KW-0408">Iron</keyword>
<keyword evidence="4 10" id="KW-0732">Signal</keyword>
<feature type="chain" id="PRO_5004544870" evidence="10">
    <location>
        <begin position="26"/>
        <end position="355"/>
    </location>
</feature>
<evidence type="ECO:0000256" key="7">
    <source>
        <dbReference type="ARBA" id="ARBA00023004"/>
    </source>
</evidence>
<feature type="binding site" description="axial binding residue" evidence="9">
    <location>
        <position position="235"/>
    </location>
    <ligand>
        <name>heme c</name>
        <dbReference type="ChEBI" id="CHEBI:61717"/>
        <label>2</label>
    </ligand>
    <ligandPart>
        <name>Fe</name>
        <dbReference type="ChEBI" id="CHEBI:18248"/>
    </ligandPart>
</feature>
<dbReference type="GO" id="GO:0042597">
    <property type="term" value="C:periplasmic space"/>
    <property type="evidence" value="ECO:0007669"/>
    <property type="project" value="UniProtKB-SubCell"/>
</dbReference>
<keyword evidence="3 9" id="KW-0479">Metal-binding</keyword>
<dbReference type="KEGG" id="pami:JCM7686_1312"/>
<feature type="binding site" description="axial binding residue" evidence="9">
    <location>
        <position position="94"/>
    </location>
    <ligand>
        <name>heme c</name>
        <dbReference type="ChEBI" id="CHEBI:61717"/>
        <label>1</label>
    </ligand>
    <ligandPart>
        <name>Fe</name>
        <dbReference type="ChEBI" id="CHEBI:18248"/>
    </ligandPart>
</feature>
<evidence type="ECO:0000256" key="2">
    <source>
        <dbReference type="ARBA" id="ARBA00022617"/>
    </source>
</evidence>
<dbReference type="GO" id="GO:0046872">
    <property type="term" value="F:metal ion binding"/>
    <property type="evidence" value="ECO:0007669"/>
    <property type="project" value="UniProtKB-KW"/>
</dbReference>
<dbReference type="InterPro" id="IPR004852">
    <property type="entry name" value="Di-haem_cyt_c_peroxidsae"/>
</dbReference>
<dbReference type="STRING" id="1367847.JCM7686_1312"/>
<feature type="binding site" description="covalent" evidence="8">
    <location>
        <position position="93"/>
    </location>
    <ligand>
        <name>heme c</name>
        <dbReference type="ChEBI" id="CHEBI:61717"/>
        <label>1</label>
    </ligand>
</feature>
<name>S5YAF6_PARAH</name>
<sequence length="355" mass="37899">MTRRARISIRAALAGLACVAALAGAARPEDLRVVYARAQADWPASAQAMGQPPGDLAPSALLPPPDPGLAALGRAFFHDRRLSASGATSCADCHQPAHGLSEPRPSVPGVGRKTPSLHAVIHRRSWGWDGRHKTLRAALLAPLTHPAEMGNADLEALIRRVEPDYGAELTAELTAVFGDAKLSSSRLADAVAAWLQNQDLPSRLDRFLTGEGELTDQELLGLHLFRTKARCVICHHGPTLSDERFHNLGLSSFGEASQDLGRWRATQAPEDTGRFRTASLRGIAARAPYMHSGHFATLAGVVRFYARGGGEVRARGAAEAARPLFAEAARLAPELQPLDLSESEIAALVAFLQAL</sequence>
<evidence type="ECO:0000259" key="11">
    <source>
        <dbReference type="PROSITE" id="PS51007"/>
    </source>
</evidence>
<dbReference type="RefSeq" id="WP_020950051.1">
    <property type="nucleotide sequence ID" value="NC_022041.1"/>
</dbReference>
<dbReference type="GO" id="GO:0020037">
    <property type="term" value="F:heme binding"/>
    <property type="evidence" value="ECO:0007669"/>
    <property type="project" value="InterPro"/>
</dbReference>
<evidence type="ECO:0000256" key="6">
    <source>
        <dbReference type="ARBA" id="ARBA00023002"/>
    </source>
</evidence>
<comment type="subcellular location">
    <subcellularLocation>
        <location evidence="1">Periplasm</location>
    </subcellularLocation>
</comment>
<feature type="binding site" description="covalent" evidence="8">
    <location>
        <position position="234"/>
    </location>
    <ligand>
        <name>heme c</name>
        <dbReference type="ChEBI" id="CHEBI:61717"/>
        <label>2</label>
    </ligand>
</feature>
<feature type="binding site" description="covalent" evidence="8">
    <location>
        <position position="231"/>
    </location>
    <ligand>
        <name>heme c</name>
        <dbReference type="ChEBI" id="CHEBI:61717"/>
        <label>2</label>
    </ligand>
</feature>
<dbReference type="InterPro" id="IPR036909">
    <property type="entry name" value="Cyt_c-like_dom_sf"/>
</dbReference>
<gene>
    <name evidence="12" type="ORF">JCM7686_1312</name>
</gene>
<reference evidence="12 13" key="1">
    <citation type="journal article" date="2014" name="BMC Genomics">
        <title>Architecture and functions of a multipartite genome of the methylotrophic bacterium Paracoccus aminophilus JCM 7686, containing primary and secondary chromids.</title>
        <authorList>
            <person name="Dziewit L."/>
            <person name="Czarnecki J."/>
            <person name="Wibberg D."/>
            <person name="Radlinska M."/>
            <person name="Mrozek P."/>
            <person name="Szymczak M."/>
            <person name="Schluter A."/>
            <person name="Puhler A."/>
            <person name="Bartosik D."/>
        </authorList>
    </citation>
    <scope>NUCLEOTIDE SEQUENCE [LARGE SCALE GENOMIC DNA]</scope>
    <source>
        <strain evidence="12">JCM 7686</strain>
    </source>
</reference>
<keyword evidence="12" id="KW-0575">Peroxidase</keyword>
<keyword evidence="6 12" id="KW-0560">Oxidoreductase</keyword>
<feature type="signal peptide" evidence="10">
    <location>
        <begin position="1"/>
        <end position="25"/>
    </location>
</feature>
<comment type="PTM">
    <text evidence="8">Binds 2 heme groups per subunit.</text>
</comment>
<proteinExistence type="predicted"/>
<dbReference type="eggNOG" id="COG1858">
    <property type="taxonomic scope" value="Bacteria"/>
</dbReference>
<evidence type="ECO:0000256" key="8">
    <source>
        <dbReference type="PIRSR" id="PIRSR000294-1"/>
    </source>
</evidence>
<dbReference type="Pfam" id="PF03150">
    <property type="entry name" value="CCP_MauG"/>
    <property type="match status" value="1"/>
</dbReference>
<dbReference type="InterPro" id="IPR026259">
    <property type="entry name" value="MauG/Cytc_peroxidase"/>
</dbReference>
<dbReference type="EC" id="1.11.1.5" evidence="12"/>
<dbReference type="PANTHER" id="PTHR30600:SF10">
    <property type="entry name" value="BLL6722 PROTEIN"/>
    <property type="match status" value="1"/>
</dbReference>
<evidence type="ECO:0000313" key="12">
    <source>
        <dbReference type="EMBL" id="AGT08413.1"/>
    </source>
</evidence>
<dbReference type="PIRSF" id="PIRSF000294">
    <property type="entry name" value="Cytochrome-c_peroxidase"/>
    <property type="match status" value="1"/>
</dbReference>
<evidence type="ECO:0000256" key="1">
    <source>
        <dbReference type="ARBA" id="ARBA00004418"/>
    </source>
</evidence>
<evidence type="ECO:0000256" key="9">
    <source>
        <dbReference type="PIRSR" id="PIRSR000294-2"/>
    </source>
</evidence>
<dbReference type="HOGENOM" id="CLU_034652_3_1_5"/>
<dbReference type="PATRIC" id="fig|1367847.3.peg.1280"/>
<dbReference type="EMBL" id="CP006650">
    <property type="protein sequence ID" value="AGT08413.1"/>
    <property type="molecule type" value="Genomic_DNA"/>
</dbReference>
<dbReference type="PANTHER" id="PTHR30600">
    <property type="entry name" value="CYTOCHROME C PEROXIDASE-RELATED"/>
    <property type="match status" value="1"/>
</dbReference>
<dbReference type="GO" id="GO:0004130">
    <property type="term" value="F:cytochrome-c peroxidase activity"/>
    <property type="evidence" value="ECO:0007669"/>
    <property type="project" value="UniProtKB-EC"/>
</dbReference>
<dbReference type="InterPro" id="IPR051395">
    <property type="entry name" value="Cytochrome_c_Peroxidase/MauG"/>
</dbReference>
<feature type="domain" description="Cytochrome c" evidence="11">
    <location>
        <begin position="68"/>
        <end position="199"/>
    </location>
</feature>